<dbReference type="Proteomes" id="UP001565220">
    <property type="component" value="Unassembled WGS sequence"/>
</dbReference>
<evidence type="ECO:0000313" key="2">
    <source>
        <dbReference type="EMBL" id="MEY8763113.1"/>
    </source>
</evidence>
<name>A0ABV4DY09_9CLOT</name>
<feature type="domain" description="PurM-like N-terminal" evidence="1">
    <location>
        <begin position="9"/>
        <end position="122"/>
    </location>
</feature>
<evidence type="ECO:0000259" key="1">
    <source>
        <dbReference type="Pfam" id="PF00586"/>
    </source>
</evidence>
<dbReference type="InterPro" id="IPR016188">
    <property type="entry name" value="PurM-like_N"/>
</dbReference>
<comment type="caution">
    <text evidence="2">The sequence shown here is derived from an EMBL/GenBank/DDBJ whole genome shotgun (WGS) entry which is preliminary data.</text>
</comment>
<protein>
    <submittedName>
        <fullName evidence="2">AIR synthase related protein</fullName>
    </submittedName>
</protein>
<organism evidence="2 3">
    <name type="scientific">Clostridium lapidicellarium</name>
    <dbReference type="NCBI Taxonomy" id="3240931"/>
    <lineage>
        <taxon>Bacteria</taxon>
        <taxon>Bacillati</taxon>
        <taxon>Bacillota</taxon>
        <taxon>Clostridia</taxon>
        <taxon>Eubacteriales</taxon>
        <taxon>Clostridiaceae</taxon>
        <taxon>Clostridium</taxon>
    </lineage>
</organism>
<keyword evidence="3" id="KW-1185">Reference proteome</keyword>
<accession>A0ABV4DY09</accession>
<dbReference type="Pfam" id="PF00586">
    <property type="entry name" value="AIRS"/>
    <property type="match status" value="1"/>
</dbReference>
<evidence type="ECO:0000313" key="3">
    <source>
        <dbReference type="Proteomes" id="UP001565220"/>
    </source>
</evidence>
<sequence length="248" mass="26459">MEIKKIRDLSLIRLDETRTMVVACDSCGGVGSKKWDAYKVPPVYVGGFSARVVLLELICAGAKVVALTDNICNEMDNTGKEIIAGIKKELKAAGIEDVILTGSTEENFATVSTAVGMTAVGLADQKDLKVNSVRGEAVIISAGVPKVGKEIDLEGDSEIIDYKTLYGLLKNPSVYEIVPVGSRGIAYEAGQLALYNNLRCHINDDCGVDVQKSGGPETSVIAAVDGKAVRDILQDVPETHVIGYLRFL</sequence>
<gene>
    <name evidence="2" type="ORF">AB8S09_05535</name>
</gene>
<dbReference type="Gene3D" id="3.30.1330.10">
    <property type="entry name" value="PurM-like, N-terminal domain"/>
    <property type="match status" value="1"/>
</dbReference>
<dbReference type="RefSeq" id="WP_294181884.1">
    <property type="nucleotide sequence ID" value="NZ_JBGFFE010000005.1"/>
</dbReference>
<dbReference type="InterPro" id="IPR036921">
    <property type="entry name" value="PurM-like_N_sf"/>
</dbReference>
<proteinExistence type="predicted"/>
<reference evidence="2 3" key="1">
    <citation type="submission" date="2024-08" db="EMBL/GenBank/DDBJ databases">
        <title>Clostridium lapicellarii sp. nov., and Clostridium renhuaiense sp. nov., two species isolated from the mud in a fermentation cellar used for producing sauce-flavour Chinese liquors.</title>
        <authorList>
            <person name="Yang F."/>
            <person name="Wang H."/>
            <person name="Chen L.Q."/>
            <person name="Zhou N."/>
            <person name="Lu J.J."/>
            <person name="Pu X.X."/>
            <person name="Wan B."/>
            <person name="Wang L."/>
            <person name="Liu S.J."/>
        </authorList>
    </citation>
    <scope>NUCLEOTIDE SEQUENCE [LARGE SCALE GENOMIC DNA]</scope>
    <source>
        <strain evidence="2 3">MT-113</strain>
    </source>
</reference>
<dbReference type="EMBL" id="JBGFFE010000005">
    <property type="protein sequence ID" value="MEY8763113.1"/>
    <property type="molecule type" value="Genomic_DNA"/>
</dbReference>